<reference evidence="4" key="1">
    <citation type="submission" date="2021-01" db="EMBL/GenBank/DDBJ databases">
        <title>Whole genome shotgun sequence of Virgisporangium ochraceum NBRC 16418.</title>
        <authorList>
            <person name="Komaki H."/>
            <person name="Tamura T."/>
        </authorList>
    </citation>
    <scope>NUCLEOTIDE SEQUENCE</scope>
    <source>
        <strain evidence="4">NBRC 16418</strain>
    </source>
</reference>
<gene>
    <name evidence="4" type="ORF">Voc01_027490</name>
</gene>
<dbReference type="PANTHER" id="PTHR43861:SF1">
    <property type="entry name" value="TRANS-ACONITATE 2-METHYLTRANSFERASE"/>
    <property type="match status" value="1"/>
</dbReference>
<keyword evidence="1 4" id="KW-0489">Methyltransferase</keyword>
<dbReference type="GO" id="GO:0008168">
    <property type="term" value="F:methyltransferase activity"/>
    <property type="evidence" value="ECO:0007669"/>
    <property type="project" value="UniProtKB-KW"/>
</dbReference>
<evidence type="ECO:0000259" key="3">
    <source>
        <dbReference type="Pfam" id="PF13649"/>
    </source>
</evidence>
<dbReference type="GO" id="GO:0032259">
    <property type="term" value="P:methylation"/>
    <property type="evidence" value="ECO:0007669"/>
    <property type="project" value="UniProtKB-KW"/>
</dbReference>
<dbReference type="Proteomes" id="UP000635606">
    <property type="component" value="Unassembled WGS sequence"/>
</dbReference>
<dbReference type="Pfam" id="PF13649">
    <property type="entry name" value="Methyltransf_25"/>
    <property type="match status" value="1"/>
</dbReference>
<dbReference type="CDD" id="cd02440">
    <property type="entry name" value="AdoMet_MTases"/>
    <property type="match status" value="1"/>
</dbReference>
<dbReference type="InterPro" id="IPR029063">
    <property type="entry name" value="SAM-dependent_MTases_sf"/>
</dbReference>
<feature type="domain" description="Methyltransferase" evidence="3">
    <location>
        <begin position="55"/>
        <end position="151"/>
    </location>
</feature>
<evidence type="ECO:0000313" key="5">
    <source>
        <dbReference type="Proteomes" id="UP000635606"/>
    </source>
</evidence>
<name>A0A8J3ZPK2_9ACTN</name>
<proteinExistence type="predicted"/>
<sequence>MTSAFDPQRYKTTTRAQWQDAAEAWHRWGPTIEAWLGPATDLMLDAAGVTAGSRVLDVAAGAGGQSIAAARRAGPTGHVLATDISPAILEFAAKAATDAGLTTVDTRELDGEHLDVADGTFDAVISRVGLIYFPDRRAALAGMRAALRPGGRVSCVVYSTADRNGFFSIPVGIIRRRAALPPPLPGQPGPFSLGTPDVATAALAEAGFHDVSVTAVPSPLRMASAAECVRFERESFGALHQMLAGLDDAGRAAAWSEIGDALAEFDGPDGFTGPCEMLVISGTA</sequence>
<dbReference type="InterPro" id="IPR041698">
    <property type="entry name" value="Methyltransf_25"/>
</dbReference>
<dbReference type="PANTHER" id="PTHR43861">
    <property type="entry name" value="TRANS-ACONITATE 2-METHYLTRANSFERASE-RELATED"/>
    <property type="match status" value="1"/>
</dbReference>
<dbReference type="EMBL" id="BOPH01000031">
    <property type="protein sequence ID" value="GIJ67832.1"/>
    <property type="molecule type" value="Genomic_DNA"/>
</dbReference>
<protein>
    <submittedName>
        <fullName evidence="4">Methyltransferase</fullName>
    </submittedName>
</protein>
<dbReference type="SUPFAM" id="SSF53335">
    <property type="entry name" value="S-adenosyl-L-methionine-dependent methyltransferases"/>
    <property type="match status" value="1"/>
</dbReference>
<evidence type="ECO:0000313" key="4">
    <source>
        <dbReference type="EMBL" id="GIJ67832.1"/>
    </source>
</evidence>
<evidence type="ECO:0000256" key="1">
    <source>
        <dbReference type="ARBA" id="ARBA00022603"/>
    </source>
</evidence>
<dbReference type="AlphaFoldDB" id="A0A8J3ZPK2"/>
<dbReference type="RefSeq" id="WP_203927764.1">
    <property type="nucleotide sequence ID" value="NZ_BOPH01000031.1"/>
</dbReference>
<comment type="caution">
    <text evidence="4">The sequence shown here is derived from an EMBL/GenBank/DDBJ whole genome shotgun (WGS) entry which is preliminary data.</text>
</comment>
<accession>A0A8J3ZPK2</accession>
<evidence type="ECO:0000256" key="2">
    <source>
        <dbReference type="ARBA" id="ARBA00022679"/>
    </source>
</evidence>
<dbReference type="Gene3D" id="3.40.50.150">
    <property type="entry name" value="Vaccinia Virus protein VP39"/>
    <property type="match status" value="1"/>
</dbReference>
<organism evidence="4 5">
    <name type="scientific">Virgisporangium ochraceum</name>
    <dbReference type="NCBI Taxonomy" id="65505"/>
    <lineage>
        <taxon>Bacteria</taxon>
        <taxon>Bacillati</taxon>
        <taxon>Actinomycetota</taxon>
        <taxon>Actinomycetes</taxon>
        <taxon>Micromonosporales</taxon>
        <taxon>Micromonosporaceae</taxon>
        <taxon>Virgisporangium</taxon>
    </lineage>
</organism>
<keyword evidence="2" id="KW-0808">Transferase</keyword>
<keyword evidence="5" id="KW-1185">Reference proteome</keyword>